<keyword evidence="6" id="KW-1185">Reference proteome</keyword>
<keyword evidence="2" id="KW-0812">Transmembrane</keyword>
<evidence type="ECO:0000313" key="4">
    <source>
        <dbReference type="EMBL" id="KAF0701408.1"/>
    </source>
</evidence>
<keyword evidence="2" id="KW-0472">Membrane</keyword>
<dbReference type="EMBL" id="VJMH01005091">
    <property type="protein sequence ID" value="KAF0701408.1"/>
    <property type="molecule type" value="Genomic_DNA"/>
</dbReference>
<dbReference type="PANTHER" id="PTHR48007">
    <property type="entry name" value="LEUCINE-RICH REPEAT RECEPTOR-LIKE PROTEIN KINASE PXC1"/>
    <property type="match status" value="1"/>
</dbReference>
<protein>
    <submittedName>
        <fullName evidence="5">Aste57867_8110 protein</fullName>
    </submittedName>
</protein>
<feature type="domain" description="Protein kinase" evidence="3">
    <location>
        <begin position="205"/>
        <end position="475"/>
    </location>
</feature>
<reference evidence="5 6" key="1">
    <citation type="submission" date="2019-03" db="EMBL/GenBank/DDBJ databases">
        <authorList>
            <person name="Gaulin E."/>
            <person name="Dumas B."/>
        </authorList>
    </citation>
    <scope>NUCLEOTIDE SEQUENCE [LARGE SCALE GENOMIC DNA]</scope>
    <source>
        <strain evidence="5">CBS 568.67</strain>
    </source>
</reference>
<evidence type="ECO:0000256" key="2">
    <source>
        <dbReference type="SAM" id="Phobius"/>
    </source>
</evidence>
<evidence type="ECO:0000256" key="1">
    <source>
        <dbReference type="SAM" id="MobiDB-lite"/>
    </source>
</evidence>
<dbReference type="OrthoDB" id="4062651at2759"/>
<feature type="region of interest" description="Disordered" evidence="1">
    <location>
        <begin position="155"/>
        <end position="178"/>
    </location>
</feature>
<reference evidence="4" key="2">
    <citation type="submission" date="2019-06" db="EMBL/GenBank/DDBJ databases">
        <title>Genomics analysis of Aphanomyces spp. identifies a new class of oomycete effector associated with host adaptation.</title>
        <authorList>
            <person name="Gaulin E."/>
        </authorList>
    </citation>
    <scope>NUCLEOTIDE SEQUENCE</scope>
    <source>
        <strain evidence="4">CBS 578.67</strain>
    </source>
</reference>
<dbReference type="InterPro" id="IPR011009">
    <property type="entry name" value="Kinase-like_dom_sf"/>
</dbReference>
<evidence type="ECO:0000313" key="5">
    <source>
        <dbReference type="EMBL" id="VFT84999.1"/>
    </source>
</evidence>
<dbReference type="SUPFAM" id="SSF56112">
    <property type="entry name" value="Protein kinase-like (PK-like)"/>
    <property type="match status" value="1"/>
</dbReference>
<dbReference type="PROSITE" id="PS50011">
    <property type="entry name" value="PROTEIN_KINASE_DOM"/>
    <property type="match status" value="1"/>
</dbReference>
<dbReference type="InterPro" id="IPR046959">
    <property type="entry name" value="PRK1-6/SRF4-like"/>
</dbReference>
<dbReference type="PANTHER" id="PTHR48007:SF4">
    <property type="entry name" value="LEUCINE-RICH REPEAT RECEPTOR-LIKE PROTEIN KINASE PXC1"/>
    <property type="match status" value="1"/>
</dbReference>
<name>A0A485KJH3_9STRA</name>
<feature type="transmembrane region" description="Helical" evidence="2">
    <location>
        <begin position="133"/>
        <end position="152"/>
    </location>
</feature>
<accession>A0A485KJH3</accession>
<dbReference type="AlphaFoldDB" id="A0A485KJH3"/>
<organism evidence="5 6">
    <name type="scientific">Aphanomyces stellatus</name>
    <dbReference type="NCBI Taxonomy" id="120398"/>
    <lineage>
        <taxon>Eukaryota</taxon>
        <taxon>Sar</taxon>
        <taxon>Stramenopiles</taxon>
        <taxon>Oomycota</taxon>
        <taxon>Saprolegniomycetes</taxon>
        <taxon>Saprolegniales</taxon>
        <taxon>Verrucalvaceae</taxon>
        <taxon>Aphanomyces</taxon>
    </lineage>
</organism>
<evidence type="ECO:0000259" key="3">
    <source>
        <dbReference type="PROSITE" id="PS50011"/>
    </source>
</evidence>
<dbReference type="InterPro" id="IPR000719">
    <property type="entry name" value="Prot_kinase_dom"/>
</dbReference>
<dbReference type="GO" id="GO:0005524">
    <property type="term" value="F:ATP binding"/>
    <property type="evidence" value="ECO:0007669"/>
    <property type="project" value="InterPro"/>
</dbReference>
<dbReference type="InterPro" id="IPR001245">
    <property type="entry name" value="Ser-Thr/Tyr_kinase_cat_dom"/>
</dbReference>
<dbReference type="EMBL" id="CAADRA010005112">
    <property type="protein sequence ID" value="VFT84999.1"/>
    <property type="molecule type" value="Genomic_DNA"/>
</dbReference>
<sequence>MDSTSGGGDKNTTTPSPNGTTSTPTALNGTNSSNTTTSSEVASNSTSTNATNSSTIIPSNNSSSSSAVNATNSTNATRSDTIVAGTVAPTIAPSFPPPLGSDPRPTTTASASFPAAIKNLREMEPASKVSPGLLGGLAAAVVVLAAIAFVLHRHRRRRRKSKAPSTLEGEQSSIPYHQMDDIAAESPRSALKSHRVLKGLWLPVTNMVPTPVRGSDGTFTGTLDNGTKVFLKSVALSSPRLPQVVDAVEDVHLLRHPSINSLLGVALSPYDGTFFVATEHLTKGSLGRLLMDTTKSTLSPTQKKVFCADVAAALAYLHNLHRPYGTLHSGNVLLGSNLEAKLNGHALMASAISSDVETYGGATLTAYLAPELLAGTMGSTTAADVYAFGVLCGEIVTRTRPHAALYHAKGFVLGDLHLRNLAQLGQGMELPYDMAMLAQASSPAMAELIVRCWAIEPHRRPTMADVVAALAQVQVDV</sequence>
<proteinExistence type="predicted"/>
<gene>
    <name evidence="5" type="primary">Aste57867_8110</name>
    <name evidence="4" type="ORF">As57867_008080</name>
    <name evidence="5" type="ORF">ASTE57867_8110</name>
</gene>
<dbReference type="GO" id="GO:0004672">
    <property type="term" value="F:protein kinase activity"/>
    <property type="evidence" value="ECO:0007669"/>
    <property type="project" value="InterPro"/>
</dbReference>
<feature type="compositionally biased region" description="Low complexity" evidence="1">
    <location>
        <begin position="11"/>
        <end position="77"/>
    </location>
</feature>
<dbReference type="Pfam" id="PF07714">
    <property type="entry name" value="PK_Tyr_Ser-Thr"/>
    <property type="match status" value="1"/>
</dbReference>
<evidence type="ECO:0000313" key="6">
    <source>
        <dbReference type="Proteomes" id="UP000332933"/>
    </source>
</evidence>
<feature type="region of interest" description="Disordered" evidence="1">
    <location>
        <begin position="1"/>
        <end position="109"/>
    </location>
</feature>
<keyword evidence="2" id="KW-1133">Transmembrane helix</keyword>
<dbReference type="Gene3D" id="1.10.510.10">
    <property type="entry name" value="Transferase(Phosphotransferase) domain 1"/>
    <property type="match status" value="1"/>
</dbReference>
<dbReference type="Proteomes" id="UP000332933">
    <property type="component" value="Unassembled WGS sequence"/>
</dbReference>